<dbReference type="EMBL" id="LAZR01005013">
    <property type="protein sequence ID" value="KKN03648.1"/>
    <property type="molecule type" value="Genomic_DNA"/>
</dbReference>
<gene>
    <name evidence="1" type="ORF">LCGC14_1105520</name>
</gene>
<dbReference type="AlphaFoldDB" id="A0A0F9QEH2"/>
<protein>
    <submittedName>
        <fullName evidence="1">Uncharacterized protein</fullName>
    </submittedName>
</protein>
<comment type="caution">
    <text evidence="1">The sequence shown here is derived from an EMBL/GenBank/DDBJ whole genome shotgun (WGS) entry which is preliminary data.</text>
</comment>
<organism evidence="1">
    <name type="scientific">marine sediment metagenome</name>
    <dbReference type="NCBI Taxonomy" id="412755"/>
    <lineage>
        <taxon>unclassified sequences</taxon>
        <taxon>metagenomes</taxon>
        <taxon>ecological metagenomes</taxon>
    </lineage>
</organism>
<name>A0A0F9QEH2_9ZZZZ</name>
<reference evidence="1" key="1">
    <citation type="journal article" date="2015" name="Nature">
        <title>Complex archaea that bridge the gap between prokaryotes and eukaryotes.</title>
        <authorList>
            <person name="Spang A."/>
            <person name="Saw J.H."/>
            <person name="Jorgensen S.L."/>
            <person name="Zaremba-Niedzwiedzka K."/>
            <person name="Martijn J."/>
            <person name="Lind A.E."/>
            <person name="van Eijk R."/>
            <person name="Schleper C."/>
            <person name="Guy L."/>
            <person name="Ettema T.J."/>
        </authorList>
    </citation>
    <scope>NUCLEOTIDE SEQUENCE</scope>
</reference>
<proteinExistence type="predicted"/>
<sequence>MAAEQNGPIQAIALGAAEATIPTLPNLGTDITYTTTPAWDAFTEIANALGEDDVNFDVVEEALDIEGPLQANRVAEVLFKRGVKSVMFALYEINGTGLDIDGTITLGSDIAEPTTTAAYNAMMIEYKGIGVAYFPKVRISWEAIEAGIKKLAGMKFTAKVFGTAAIPSGVQWKDFQ</sequence>
<evidence type="ECO:0000313" key="1">
    <source>
        <dbReference type="EMBL" id="KKN03648.1"/>
    </source>
</evidence>
<accession>A0A0F9QEH2</accession>